<gene>
    <name evidence="8" type="ORF">BCV69DRAFT_284433</name>
</gene>
<keyword evidence="2" id="KW-0645">Protease</keyword>
<evidence type="ECO:0000256" key="2">
    <source>
        <dbReference type="ARBA" id="ARBA00022670"/>
    </source>
</evidence>
<evidence type="ECO:0000256" key="3">
    <source>
        <dbReference type="ARBA" id="ARBA00022729"/>
    </source>
</evidence>
<evidence type="ECO:0000256" key="4">
    <source>
        <dbReference type="ARBA" id="ARBA00022801"/>
    </source>
</evidence>
<dbReference type="PANTHER" id="PTHR42776:SF13">
    <property type="entry name" value="DIPEPTIDYL-PEPTIDASE 5"/>
    <property type="match status" value="1"/>
</dbReference>
<evidence type="ECO:0000259" key="7">
    <source>
        <dbReference type="Pfam" id="PF00326"/>
    </source>
</evidence>
<keyword evidence="9" id="KW-1185">Reference proteome</keyword>
<feature type="compositionally biased region" description="Basic and acidic residues" evidence="6">
    <location>
        <begin position="735"/>
        <end position="747"/>
    </location>
</feature>
<dbReference type="Proteomes" id="UP000245942">
    <property type="component" value="Unassembled WGS sequence"/>
</dbReference>
<dbReference type="SUPFAM" id="SSF53474">
    <property type="entry name" value="alpha/beta-Hydrolases"/>
    <property type="match status" value="1"/>
</dbReference>
<dbReference type="GO" id="GO:0006508">
    <property type="term" value="P:proteolysis"/>
    <property type="evidence" value="ECO:0007669"/>
    <property type="project" value="UniProtKB-KW"/>
</dbReference>
<feature type="domain" description="Peptidase S9 prolyl oligopeptidase catalytic" evidence="7">
    <location>
        <begin position="502"/>
        <end position="717"/>
    </location>
</feature>
<feature type="compositionally biased region" description="Polar residues" evidence="6">
    <location>
        <begin position="724"/>
        <end position="734"/>
    </location>
</feature>
<dbReference type="RefSeq" id="XP_025346445.1">
    <property type="nucleotide sequence ID" value="XM_025493038.1"/>
</dbReference>
<dbReference type="STRING" id="1684307.A0A316U8I0"/>
<proteinExistence type="inferred from homology"/>
<feature type="region of interest" description="Disordered" evidence="6">
    <location>
        <begin position="719"/>
        <end position="763"/>
    </location>
</feature>
<dbReference type="GO" id="GO:0004252">
    <property type="term" value="F:serine-type endopeptidase activity"/>
    <property type="evidence" value="ECO:0007669"/>
    <property type="project" value="TreeGrafter"/>
</dbReference>
<reference evidence="8 9" key="1">
    <citation type="journal article" date="2018" name="Mol. Biol. Evol.">
        <title>Broad Genomic Sampling Reveals a Smut Pathogenic Ancestry of the Fungal Clade Ustilaginomycotina.</title>
        <authorList>
            <person name="Kijpornyongpan T."/>
            <person name="Mondo S.J."/>
            <person name="Barry K."/>
            <person name="Sandor L."/>
            <person name="Lee J."/>
            <person name="Lipzen A."/>
            <person name="Pangilinan J."/>
            <person name="LaButti K."/>
            <person name="Hainaut M."/>
            <person name="Henrissat B."/>
            <person name="Grigoriev I.V."/>
            <person name="Spatafora J.W."/>
            <person name="Aime M.C."/>
        </authorList>
    </citation>
    <scope>NUCLEOTIDE SEQUENCE [LARGE SCALE GENOMIC DNA]</scope>
    <source>
        <strain evidence="8 9">MCA 4718</strain>
    </source>
</reference>
<protein>
    <recommendedName>
        <fullName evidence="5">Dipeptidyl-peptidase V</fullName>
    </recommendedName>
</protein>
<comment type="similarity">
    <text evidence="1">Belongs to the peptidase S9C family.</text>
</comment>
<evidence type="ECO:0000256" key="5">
    <source>
        <dbReference type="ARBA" id="ARBA00032829"/>
    </source>
</evidence>
<dbReference type="PANTHER" id="PTHR42776">
    <property type="entry name" value="SERINE PEPTIDASE S9 FAMILY MEMBER"/>
    <property type="match status" value="1"/>
</dbReference>
<dbReference type="Gene3D" id="2.120.10.30">
    <property type="entry name" value="TolB, C-terminal domain"/>
    <property type="match status" value="1"/>
</dbReference>
<evidence type="ECO:0000313" key="9">
    <source>
        <dbReference type="Proteomes" id="UP000245942"/>
    </source>
</evidence>
<dbReference type="EMBL" id="KZ819332">
    <property type="protein sequence ID" value="PWN19285.1"/>
    <property type="molecule type" value="Genomic_DNA"/>
</dbReference>
<dbReference type="SUPFAM" id="SSF69322">
    <property type="entry name" value="Tricorn protease domain 2"/>
    <property type="match status" value="1"/>
</dbReference>
<evidence type="ECO:0000313" key="8">
    <source>
        <dbReference type="EMBL" id="PWN19285.1"/>
    </source>
</evidence>
<evidence type="ECO:0000256" key="1">
    <source>
        <dbReference type="ARBA" id="ARBA00010040"/>
    </source>
</evidence>
<evidence type="ECO:0000256" key="6">
    <source>
        <dbReference type="SAM" id="MobiDB-lite"/>
    </source>
</evidence>
<dbReference type="AlphaFoldDB" id="A0A316U8I0"/>
<keyword evidence="3" id="KW-0732">Signal</keyword>
<dbReference type="InterPro" id="IPR011042">
    <property type="entry name" value="6-blade_b-propeller_TolB-like"/>
</dbReference>
<name>A0A316U8I0_9BASI</name>
<dbReference type="InterPro" id="IPR001375">
    <property type="entry name" value="Peptidase_S9_cat"/>
</dbReference>
<dbReference type="OrthoDB" id="416344at2759"/>
<keyword evidence="4 8" id="KW-0378">Hydrolase</keyword>
<sequence>MLAAAAALTATTLAKDFTPERLITAPRPSSDFQVSPDKTHFLLPVSHSHLDGSPSTHELYVYQVPQNTVLDQSSQSHLRSQDKAIVLPGISFATWLDDEHIVFVNGSHIYSAPLKSPSETQKLASLPAPIAEDSLKIVSTSSKGEKRLLFTAEVYPDGTLEGVGKVETAAHEEEWGRAKVYGGDNGAFFRHWDQWVRPGKRSQIFTTILSAPKKAGDSWTLAHDSFTNLLKRTEVNTPIPTFGGNGDWDVSEEGVIFITKALDLPQAWHTKSDVYYVSFKSGHLELLSEGQHGAVAAPRFSPDGEMVAWLQMAKDGFESDRRVLQIYDLKTRKHKSLCQDWDRSPSDVIFSADGNKIYLITEDYQQVKVFVTDLLQGGKDVTSAVELPRGSVSSFVPLSKDVALVASSSHRSLTEIYLYQDYNKSLYPLTWFTGSEESSLKSVEWGREPEMFHYPSPDFEHEDRHGWIHYPRGYSSKGHGKKKWPLLVLIHGGPEGAWTDSWSFRWHPEVFAAAGHVVVTLNPTGSTGFGQRYQDRILNNWGSFPYRDIIAGVKHVLKREEAGVDAERVAAAGASYGGYMVNWIQGHNDDGLFKALVCHDGIFNIMTGAFYPADELYFPESENGPGLPWDLSARAVYQQFSPEAHTAKWNTPQLIVHGAKDFRLVESEGVAAFNTLRRRGVDTRLLYFEKEGHWVNDPRNSLKWHQEIFAWVEKYTGSGPQEVRGSSSSASLHGNESESGAHEKVDDNVGESEEQSGAGLYFQ</sequence>
<dbReference type="GeneID" id="37014772"/>
<dbReference type="InterPro" id="IPR029058">
    <property type="entry name" value="AB_hydrolase_fold"/>
</dbReference>
<accession>A0A316U8I0</accession>
<dbReference type="Gene3D" id="3.40.50.1820">
    <property type="entry name" value="alpha/beta hydrolase"/>
    <property type="match status" value="1"/>
</dbReference>
<dbReference type="FunFam" id="3.40.50.1820:FF:000028">
    <property type="entry name" value="S9 family peptidase"/>
    <property type="match status" value="1"/>
</dbReference>
<organism evidence="8 9">
    <name type="scientific">Pseudomicrostroma glucosiphilum</name>
    <dbReference type="NCBI Taxonomy" id="1684307"/>
    <lineage>
        <taxon>Eukaryota</taxon>
        <taxon>Fungi</taxon>
        <taxon>Dikarya</taxon>
        <taxon>Basidiomycota</taxon>
        <taxon>Ustilaginomycotina</taxon>
        <taxon>Exobasidiomycetes</taxon>
        <taxon>Microstromatales</taxon>
        <taxon>Microstromatales incertae sedis</taxon>
        <taxon>Pseudomicrostroma</taxon>
    </lineage>
</organism>
<dbReference type="Pfam" id="PF00326">
    <property type="entry name" value="Peptidase_S9"/>
    <property type="match status" value="1"/>
</dbReference>